<accession>M2ZZ28</accession>
<reference evidence="1 2" key="1">
    <citation type="journal article" date="2012" name="PLoS Pathog.">
        <title>Diverse lifestyles and strategies of plant pathogenesis encoded in the genomes of eighteen Dothideomycetes fungi.</title>
        <authorList>
            <person name="Ohm R.A."/>
            <person name="Feau N."/>
            <person name="Henrissat B."/>
            <person name="Schoch C.L."/>
            <person name="Horwitz B.A."/>
            <person name="Barry K.W."/>
            <person name="Condon B.J."/>
            <person name="Copeland A.C."/>
            <person name="Dhillon B."/>
            <person name="Glaser F."/>
            <person name="Hesse C.N."/>
            <person name="Kosti I."/>
            <person name="LaButti K."/>
            <person name="Lindquist E.A."/>
            <person name="Lucas S."/>
            <person name="Salamov A.A."/>
            <person name="Bradshaw R.E."/>
            <person name="Ciuffetti L."/>
            <person name="Hamelin R.C."/>
            <person name="Kema G.H.J."/>
            <person name="Lawrence C."/>
            <person name="Scott J.A."/>
            <person name="Spatafora J.W."/>
            <person name="Turgeon B.G."/>
            <person name="de Wit P.J.G.M."/>
            <person name="Zhong S."/>
            <person name="Goodwin S.B."/>
            <person name="Grigoriev I.V."/>
        </authorList>
    </citation>
    <scope>NUCLEOTIDE SEQUENCE [LARGE SCALE GENOMIC DNA]</scope>
    <source>
        <strain evidence="1 2">CIRAD86</strain>
    </source>
</reference>
<dbReference type="EMBL" id="KB446566">
    <property type="protein sequence ID" value="EME77401.1"/>
    <property type="molecule type" value="Genomic_DNA"/>
</dbReference>
<protein>
    <submittedName>
        <fullName evidence="1">Uncharacterized protein</fullName>
    </submittedName>
</protein>
<proteinExistence type="predicted"/>
<dbReference type="Proteomes" id="UP000016932">
    <property type="component" value="Unassembled WGS sequence"/>
</dbReference>
<gene>
    <name evidence="1" type="ORF">MYCFIDRAFT_179973</name>
</gene>
<keyword evidence="2" id="KW-1185">Reference proteome</keyword>
<dbReference type="AlphaFoldDB" id="M2ZZ28"/>
<dbReference type="GeneID" id="19334248"/>
<dbReference type="HOGENOM" id="CLU_2559262_0_0_1"/>
<organism evidence="1 2">
    <name type="scientific">Pseudocercospora fijiensis (strain CIRAD86)</name>
    <name type="common">Black leaf streak disease fungus</name>
    <name type="synonym">Mycosphaerella fijiensis</name>
    <dbReference type="NCBI Taxonomy" id="383855"/>
    <lineage>
        <taxon>Eukaryota</taxon>
        <taxon>Fungi</taxon>
        <taxon>Dikarya</taxon>
        <taxon>Ascomycota</taxon>
        <taxon>Pezizomycotina</taxon>
        <taxon>Dothideomycetes</taxon>
        <taxon>Dothideomycetidae</taxon>
        <taxon>Mycosphaerellales</taxon>
        <taxon>Mycosphaerellaceae</taxon>
        <taxon>Pseudocercospora</taxon>
    </lineage>
</organism>
<dbReference type="KEGG" id="pfj:MYCFIDRAFT_179973"/>
<name>M2ZZ28_PSEFD</name>
<dbReference type="RefSeq" id="XP_007932154.1">
    <property type="nucleotide sequence ID" value="XM_007933963.1"/>
</dbReference>
<evidence type="ECO:0000313" key="2">
    <source>
        <dbReference type="Proteomes" id="UP000016932"/>
    </source>
</evidence>
<sequence>MEVFLQAGRCQNPDLIIELAVFDGTKPCVDATEILGFQKRGGDKKAVSAENSPLAEVQIYTWHTHTHTHTGTEYCVRRGVRG</sequence>
<dbReference type="VEuPathDB" id="FungiDB:MYCFIDRAFT_179973"/>
<evidence type="ECO:0000313" key="1">
    <source>
        <dbReference type="EMBL" id="EME77401.1"/>
    </source>
</evidence>